<keyword evidence="2" id="KW-1185">Reference proteome</keyword>
<sequence length="104" mass="10864">MGLMRPAAGAGWHDAAVGIGVRVIEYSGAVVAKLKAPVDVNQLCAVAARSPARYPLLAGVDKYDNTFFNSRQSMTLIRELEGVAAAANEVAAAAEAVRQLKVVP</sequence>
<accession>A0A810KUZ0</accession>
<organism evidence="1 2">
    <name type="scientific">Actinocatenispora sera</name>
    <dbReference type="NCBI Taxonomy" id="390989"/>
    <lineage>
        <taxon>Bacteria</taxon>
        <taxon>Bacillati</taxon>
        <taxon>Actinomycetota</taxon>
        <taxon>Actinomycetes</taxon>
        <taxon>Micromonosporales</taxon>
        <taxon>Micromonosporaceae</taxon>
        <taxon>Actinocatenispora</taxon>
    </lineage>
</organism>
<dbReference type="AlphaFoldDB" id="A0A810KUZ0"/>
<dbReference type="Proteomes" id="UP000680750">
    <property type="component" value="Chromosome"/>
</dbReference>
<evidence type="ECO:0000313" key="2">
    <source>
        <dbReference type="Proteomes" id="UP000680750"/>
    </source>
</evidence>
<name>A0A810KUZ0_9ACTN</name>
<dbReference type="EMBL" id="AP023354">
    <property type="protein sequence ID" value="BCJ26179.1"/>
    <property type="molecule type" value="Genomic_DNA"/>
</dbReference>
<protein>
    <submittedName>
        <fullName evidence="1">Uncharacterized protein</fullName>
    </submittedName>
</protein>
<gene>
    <name evidence="1" type="ORF">Asera_02870</name>
</gene>
<reference evidence="1" key="1">
    <citation type="submission" date="2020-08" db="EMBL/GenBank/DDBJ databases">
        <title>Whole genome shotgun sequence of Actinocatenispora sera NBRC 101916.</title>
        <authorList>
            <person name="Komaki H."/>
            <person name="Tamura T."/>
        </authorList>
    </citation>
    <scope>NUCLEOTIDE SEQUENCE</scope>
    <source>
        <strain evidence="1">NBRC 101916</strain>
    </source>
</reference>
<dbReference type="KEGG" id="aser:Asera_02870"/>
<evidence type="ECO:0000313" key="1">
    <source>
        <dbReference type="EMBL" id="BCJ26179.1"/>
    </source>
</evidence>
<proteinExistence type="predicted"/>